<evidence type="ECO:0000256" key="3">
    <source>
        <dbReference type="ARBA" id="ARBA00022692"/>
    </source>
</evidence>
<dbReference type="SUPFAM" id="SSF103473">
    <property type="entry name" value="MFS general substrate transporter"/>
    <property type="match status" value="1"/>
</dbReference>
<comment type="caution">
    <text evidence="8">The sequence shown here is derived from an EMBL/GenBank/DDBJ whole genome shotgun (WGS) entry which is preliminary data.</text>
</comment>
<dbReference type="GO" id="GO:0015293">
    <property type="term" value="F:symporter activity"/>
    <property type="evidence" value="ECO:0007669"/>
    <property type="project" value="UniProtKB-KW"/>
</dbReference>
<dbReference type="InterPro" id="IPR036259">
    <property type="entry name" value="MFS_trans_sf"/>
</dbReference>
<reference evidence="8 9" key="1">
    <citation type="journal article" date="2019" name="Sci. Rep.">
        <title>Orb-weaving spider Araneus ventricosus genome elucidates the spidroin gene catalogue.</title>
        <authorList>
            <person name="Kono N."/>
            <person name="Nakamura H."/>
            <person name="Ohtoshi R."/>
            <person name="Moran D.A.P."/>
            <person name="Shinohara A."/>
            <person name="Yoshida Y."/>
            <person name="Fujiwara M."/>
            <person name="Mori M."/>
            <person name="Tomita M."/>
            <person name="Arakawa K."/>
        </authorList>
    </citation>
    <scope>NUCLEOTIDE SEQUENCE [LARGE SCALE GENOMIC DNA]</scope>
</reference>
<gene>
    <name evidence="8" type="ORF">AVEN_103542_1</name>
</gene>
<keyword evidence="2" id="KW-0813">Transport</keyword>
<evidence type="ECO:0000256" key="5">
    <source>
        <dbReference type="ARBA" id="ARBA00022989"/>
    </source>
</evidence>
<dbReference type="EMBL" id="BGPR01009698">
    <property type="protein sequence ID" value="GBN41710.1"/>
    <property type="molecule type" value="Genomic_DNA"/>
</dbReference>
<dbReference type="InterPro" id="IPR050382">
    <property type="entry name" value="MFS_Na/Anion_cotransporter"/>
</dbReference>
<dbReference type="PANTHER" id="PTHR11662">
    <property type="entry name" value="SOLUTE CARRIER FAMILY 17"/>
    <property type="match status" value="1"/>
</dbReference>
<protein>
    <recommendedName>
        <fullName evidence="10">Inorganic phosphate cotransporter</fullName>
    </recommendedName>
</protein>
<feature type="transmembrane region" description="Helical" evidence="7">
    <location>
        <begin position="110"/>
        <end position="132"/>
    </location>
</feature>
<evidence type="ECO:0000256" key="2">
    <source>
        <dbReference type="ARBA" id="ARBA00022448"/>
    </source>
</evidence>
<feature type="transmembrane region" description="Helical" evidence="7">
    <location>
        <begin position="138"/>
        <end position="163"/>
    </location>
</feature>
<accession>A0A4Y2NTL0</accession>
<dbReference type="GO" id="GO:0016020">
    <property type="term" value="C:membrane"/>
    <property type="evidence" value="ECO:0007669"/>
    <property type="project" value="UniProtKB-SubCell"/>
</dbReference>
<keyword evidence="4" id="KW-0769">Symport</keyword>
<evidence type="ECO:0000313" key="9">
    <source>
        <dbReference type="Proteomes" id="UP000499080"/>
    </source>
</evidence>
<dbReference type="PANTHER" id="PTHR11662:SF399">
    <property type="entry name" value="FI19708P1-RELATED"/>
    <property type="match status" value="1"/>
</dbReference>
<organism evidence="8 9">
    <name type="scientific">Araneus ventricosus</name>
    <name type="common">Orbweaver spider</name>
    <name type="synonym">Epeira ventricosa</name>
    <dbReference type="NCBI Taxonomy" id="182803"/>
    <lineage>
        <taxon>Eukaryota</taxon>
        <taxon>Metazoa</taxon>
        <taxon>Ecdysozoa</taxon>
        <taxon>Arthropoda</taxon>
        <taxon>Chelicerata</taxon>
        <taxon>Arachnida</taxon>
        <taxon>Araneae</taxon>
        <taxon>Araneomorphae</taxon>
        <taxon>Entelegynae</taxon>
        <taxon>Araneoidea</taxon>
        <taxon>Araneidae</taxon>
        <taxon>Araneus</taxon>
    </lineage>
</organism>
<dbReference type="GO" id="GO:0006820">
    <property type="term" value="P:monoatomic anion transport"/>
    <property type="evidence" value="ECO:0007669"/>
    <property type="project" value="TreeGrafter"/>
</dbReference>
<evidence type="ECO:0000256" key="7">
    <source>
        <dbReference type="SAM" id="Phobius"/>
    </source>
</evidence>
<dbReference type="FunFam" id="1.20.1250.20:FF:000003">
    <property type="entry name" value="Solute carrier family 17 member 3"/>
    <property type="match status" value="1"/>
</dbReference>
<keyword evidence="6 7" id="KW-0472">Membrane</keyword>
<evidence type="ECO:0000256" key="4">
    <source>
        <dbReference type="ARBA" id="ARBA00022847"/>
    </source>
</evidence>
<evidence type="ECO:0000256" key="6">
    <source>
        <dbReference type="ARBA" id="ARBA00023136"/>
    </source>
</evidence>
<feature type="transmembrane region" description="Helical" evidence="7">
    <location>
        <begin position="82"/>
        <end position="103"/>
    </location>
</feature>
<keyword evidence="9" id="KW-1185">Reference proteome</keyword>
<evidence type="ECO:0000256" key="1">
    <source>
        <dbReference type="ARBA" id="ARBA00004141"/>
    </source>
</evidence>
<evidence type="ECO:0008006" key="10">
    <source>
        <dbReference type="Google" id="ProtNLM"/>
    </source>
</evidence>
<feature type="transmembrane region" description="Helical" evidence="7">
    <location>
        <begin position="175"/>
        <end position="194"/>
    </location>
</feature>
<sequence length="239" mass="25837">TICVVIAVGIQFIYYEHPVNNPWIAEEELKYITDGLETKVSKKNGLTSCLPVLITTVSGVLSSLMSHWITKKNLISLNKLRKFTTGFSAFGFSLCMAGILLAGCDAIINILFFALSLFSLGIALSGIVISGVDMAPVFAGSLMGVASTVAGIASVLVPVVTGLLTTHETLSEWRIVFLINLGVVGSSGLLYVLFGSAEVQHWNYLEGEHSVDVATKETKHKYQTVKSIRNQPTQIEEKL</sequence>
<dbReference type="Proteomes" id="UP000499080">
    <property type="component" value="Unassembled WGS sequence"/>
</dbReference>
<feature type="transmembrane region" description="Helical" evidence="7">
    <location>
        <begin position="49"/>
        <end position="70"/>
    </location>
</feature>
<keyword evidence="5 7" id="KW-1133">Transmembrane helix</keyword>
<dbReference type="OrthoDB" id="6436163at2759"/>
<evidence type="ECO:0000313" key="8">
    <source>
        <dbReference type="EMBL" id="GBN41710.1"/>
    </source>
</evidence>
<proteinExistence type="predicted"/>
<comment type="subcellular location">
    <subcellularLocation>
        <location evidence="1">Membrane</location>
        <topology evidence="1">Multi-pass membrane protein</topology>
    </subcellularLocation>
</comment>
<name>A0A4Y2NTL0_ARAVE</name>
<feature type="non-terminal residue" evidence="8">
    <location>
        <position position="1"/>
    </location>
</feature>
<dbReference type="AlphaFoldDB" id="A0A4Y2NTL0"/>
<keyword evidence="3 7" id="KW-0812">Transmembrane</keyword>